<keyword evidence="2" id="KW-1133">Transmembrane helix</keyword>
<sequence length="2420" mass="262892">MARPTLVLVLAVFAALVDAVPLSNARFSTSFLSTQSRWQSYELTLTSNNSRVDFLVVSQDTELLSDLTLYVQPKTAIDTSTSTPTLTNGWVTSEASKQSLECAAGVSVCSTYAISLSPCQVAQGPWFAAVYYSGTLFHRFKVRFTETTGYLSSQSVALSYHDFELRRWQHYLLPVGPLALTVSLQLTGPFVPRGMAMYARRGACPTQTDFDYERKIDELLPTYFYPPEAPSPPITSAATTAPSFATVPILSAASPPSSLVASPLPATLTATSPASTNPSIATTVASNSFEATNFGADISVDSPLLNSTLNASKTIAFFEVKLADSTSRGALAVFTSDSVREDSLDIFASCGQGLNAQDLSAGSQQSRIPFNISNARCPPALDGGPDLCSVYLLLLEPCPAARYAVAVALMSASPHMISAFVLGDAAEIGLYLPPSAPPPPSRPPQQPPSPPPGLATVSLTLSPCASSLTTAVGNSSAFGNVSSLDACFGCSAYADTDPSLIWHVAVFAIPDPGSLLSSYRIWLDAPSRKLALNNTDSSGTYLPEVRTGSMALHGVLAYELDVTSALRAWRLVQGTSIGSPVALRVTFELEELASLLPRVNLDLALVREPCDDAAGVATVSALARGNFTATTLPAVRNLAPDPVVPNAYVATLHACELQAGRYFFRVVSDCARPRRANCSAALLRTLATPFTFKASLVSAEIPTGPANAGVQDWLRTRLNESGAFYMNLEGLEAFAISYNLSVSGAEASFTNAERAAAIAAGELSVDVYARFGACPSHESHDFMLTPLLRPSTWNQTGAPVVYGITLTPDGNQTISQLAALARGNEAWGSHLVTDALFVSIVTRATAPPGVHTEMKASLLPSVVRTHQGAQFSVFMRPGQTLRFETDHNSSGPVLLSMAAFTELDSSNSFDPLDVSIGRMHLPLLGWHTGHTFGPDGATVSQPVENVDTGCNVLHYARYDHATGFVDPHGWDVSASDPVWRPNLASSNATCYRHTVSTCPDPPGVNVTSRRDVITFQMRDDLSTENLTLEYLVSVMSRSAVLSEPAAVEGPGCFPPFCLRDEAFVLAGEVLHFTVAPSTTAVTFSLEIDISAHETDSLLPPSPPGAHNLHPAFNGPSARTLKALVSNPGQCVDGHLPHVGSDSESVYIHAELKANGSIVHHAISSSPCDLHFNPVLATLDPSNNSRVISVFLANNTAPTGVVTSLRYRARVLRGELTVLASPSLDIHVDMNAAFRRHFLIPVNSSLESSLEITAIQNDGQSDYSLAINLAQDECDVGIGKHDFTVGLTSDAIDCGLLAPPPPPTQSGRRLLQGPGLSSSEGETYEYGAHRHLQEANLSISNGLQVLDPRCLPNRSKSLYLTDADVWLPPVDDPVPIGNATRWVFALNPNEHSGRFCVVGGDYWYLTLSPQPVKRSAVPSSTPNQVRITLSLSLQAEPLVNVVANSKFKFSDGIIVTERTGDVVSEGLGISPLYPVLPALQKVSIPYGRSRHFMVDVPPGRAGDTFLVVQMLYVPPPTSNIATCGLVGPTRPDPARLMISRETCPSMSQYESAAWWPIWNCRSPTQTVKDPQNIATGEWHQTVVIGNDVALQAGRYYITLTGGTSLNGTNVELSAALICRAGYYRPSSLFGDFTAPCLPCAQGFAKSSAEWDSPDCTECLAGTYANSTANAECLDCPPGSKQPLRGQAGCISCEIGKFRSRFSVGGSECTFCNSSTYMPLNGASACFNCPNNSETGVSGATSVKQCLCKLGYFTPYGQPGHICHRCPVGAVCEGGRSTPYPAAGFWELRRFRFKKVFVQCKPKDVCLFGGYCAPGYRGNLCGECREGYYRRGLRCYSCERGIQLSGSTTWVVLLCLMILMCLGMYFLASPEALKRSATLYVCVYFAQSLDEFENLSMSWPVEWQLVFSSMSVFNFDLQQARLDCFKGWDGMVNHVAFQFGLPLLAATIYFGFLFCYMLLLWVSRVRRLAPPIEALVRLQRSPRLLTAVDRTIGAFVALMSLMYPMLCKTTFSILSCRTVAPSLGLSYLDANPAYECFGEEHSKLIVPGIAGLLVYVLGYPLLCFYLLTQAVKSSSLDNPVFKMRFGSLYLRYERDFWYWEFIVFFRRFLVVLCLTMTSKYELMQAAGVIVIYFVATVIQDNARPYDREMVDNFEFLQLLSCHCILLCGLVYFGSERTLDITSTCDSSNGTTVSVACGHEETKIEYTKLYQLASSVTILIFLVSSISCGALTIWAQVHTVIKKQLRVEEIRETNAKFEALMQLAQRVLAPNALPAAKDWLLESTPSEQEYFKHLLQLLDDNYEDWVALQHKNMQDFLERSQEQLIDNIRFLASFLVTVGQIVCCLRARQNRAANLKQFGDKQAEKRTGVLGHFGRKKEVATVVRKRDVPQRSTVVDQEDDDLVEAYLRTREKEQARLKSAPKN</sequence>
<feature type="compositionally biased region" description="Pro residues" evidence="1">
    <location>
        <begin position="434"/>
        <end position="453"/>
    </location>
</feature>
<comment type="caution">
    <text evidence="5">The sequence shown here is derived from an EMBL/GenBank/DDBJ whole genome shotgun (WGS) entry which is preliminary data.</text>
</comment>
<organism evidence="5 6">
    <name type="scientific">Prymnesium parvum</name>
    <name type="common">Toxic golden alga</name>
    <dbReference type="NCBI Taxonomy" id="97485"/>
    <lineage>
        <taxon>Eukaryota</taxon>
        <taxon>Haptista</taxon>
        <taxon>Haptophyta</taxon>
        <taxon>Prymnesiophyceae</taxon>
        <taxon>Prymnesiales</taxon>
        <taxon>Prymnesiaceae</taxon>
        <taxon>Prymnesium</taxon>
    </lineage>
</organism>
<dbReference type="InterPro" id="IPR009030">
    <property type="entry name" value="Growth_fac_rcpt_cys_sf"/>
</dbReference>
<dbReference type="SUPFAM" id="SSF57184">
    <property type="entry name" value="Growth factor receptor domain"/>
    <property type="match status" value="2"/>
</dbReference>
<protein>
    <recommendedName>
        <fullName evidence="4">Tyrosine-protein kinase ephrin type A/B receptor-like domain-containing protein</fullName>
    </recommendedName>
</protein>
<feature type="transmembrane region" description="Helical" evidence="2">
    <location>
        <begin position="2042"/>
        <end position="2065"/>
    </location>
</feature>
<feature type="transmembrane region" description="Helical" evidence="2">
    <location>
        <begin position="2120"/>
        <end position="2137"/>
    </location>
</feature>
<feature type="transmembrane region" description="Helical" evidence="2">
    <location>
        <begin position="1981"/>
        <end position="2001"/>
    </location>
</feature>
<evidence type="ECO:0000313" key="6">
    <source>
        <dbReference type="Proteomes" id="UP001515480"/>
    </source>
</evidence>
<dbReference type="Pfam" id="PF07699">
    <property type="entry name" value="Ephrin_rec_like"/>
    <property type="match status" value="1"/>
</dbReference>
<feature type="region of interest" description="Disordered" evidence="1">
    <location>
        <begin position="433"/>
        <end position="454"/>
    </location>
</feature>
<dbReference type="SMART" id="SM01411">
    <property type="entry name" value="Ephrin_rec_like"/>
    <property type="match status" value="2"/>
</dbReference>
<feature type="transmembrane region" description="Helical" evidence="2">
    <location>
        <begin position="2094"/>
        <end position="2113"/>
    </location>
</feature>
<accession>A0AB34K6J3</accession>
<feature type="chain" id="PRO_5044349104" description="Tyrosine-protein kinase ephrin type A/B receptor-like domain-containing protein" evidence="3">
    <location>
        <begin position="20"/>
        <end position="2420"/>
    </location>
</feature>
<reference evidence="5 6" key="1">
    <citation type="journal article" date="2024" name="Science">
        <title>Giant polyketide synthase enzymes in the biosynthesis of giant marine polyether toxins.</title>
        <authorList>
            <person name="Fallon T.R."/>
            <person name="Shende V.V."/>
            <person name="Wierzbicki I.H."/>
            <person name="Pendleton A.L."/>
            <person name="Watervoot N.F."/>
            <person name="Auber R.P."/>
            <person name="Gonzalez D.J."/>
            <person name="Wisecaver J.H."/>
            <person name="Moore B.S."/>
        </authorList>
    </citation>
    <scope>NUCLEOTIDE SEQUENCE [LARGE SCALE GENOMIC DNA]</scope>
    <source>
        <strain evidence="5 6">12B1</strain>
    </source>
</reference>
<feature type="transmembrane region" description="Helical" evidence="2">
    <location>
        <begin position="1848"/>
        <end position="1866"/>
    </location>
</feature>
<feature type="signal peptide" evidence="3">
    <location>
        <begin position="1"/>
        <end position="19"/>
    </location>
</feature>
<proteinExistence type="predicted"/>
<keyword evidence="6" id="KW-1185">Reference proteome</keyword>
<keyword evidence="2" id="KW-0812">Transmembrane</keyword>
<dbReference type="PANTHER" id="PTHR11319:SF35">
    <property type="entry name" value="OUTER MEMBRANE PROTEIN PMPC-RELATED"/>
    <property type="match status" value="1"/>
</dbReference>
<evidence type="ECO:0000256" key="1">
    <source>
        <dbReference type="SAM" id="MobiDB-lite"/>
    </source>
</evidence>
<name>A0AB34K6J3_PRYPA</name>
<evidence type="ECO:0000256" key="2">
    <source>
        <dbReference type="SAM" id="Phobius"/>
    </source>
</evidence>
<keyword evidence="3" id="KW-0732">Signal</keyword>
<evidence type="ECO:0000313" key="5">
    <source>
        <dbReference type="EMBL" id="KAL1529926.1"/>
    </source>
</evidence>
<dbReference type="Proteomes" id="UP001515480">
    <property type="component" value="Unassembled WGS sequence"/>
</dbReference>
<evidence type="ECO:0000259" key="4">
    <source>
        <dbReference type="Pfam" id="PF07699"/>
    </source>
</evidence>
<feature type="domain" description="Tyrosine-protein kinase ephrin type A/B receptor-like" evidence="4">
    <location>
        <begin position="1705"/>
        <end position="1744"/>
    </location>
</feature>
<dbReference type="Gene3D" id="2.10.50.10">
    <property type="entry name" value="Tumor Necrosis Factor Receptor, subunit A, domain 2"/>
    <property type="match status" value="2"/>
</dbReference>
<dbReference type="EMBL" id="JBGBPQ010000001">
    <property type="protein sequence ID" value="KAL1529926.1"/>
    <property type="molecule type" value="Genomic_DNA"/>
</dbReference>
<keyword evidence="2" id="KW-0472">Membrane</keyword>
<feature type="transmembrane region" description="Helical" evidence="2">
    <location>
        <begin position="1939"/>
        <end position="1961"/>
    </location>
</feature>
<feature type="transmembrane region" description="Helical" evidence="2">
    <location>
        <begin position="2153"/>
        <end position="2170"/>
    </location>
</feature>
<feature type="transmembrane region" description="Helical" evidence="2">
    <location>
        <begin position="2209"/>
        <end position="2232"/>
    </location>
</feature>
<dbReference type="InterPro" id="IPR011641">
    <property type="entry name" value="Tyr-kin_ephrin_A/B_rcpt-like"/>
</dbReference>
<dbReference type="PANTHER" id="PTHR11319">
    <property type="entry name" value="G PROTEIN-COUPLED RECEPTOR-RELATED"/>
    <property type="match status" value="1"/>
</dbReference>
<gene>
    <name evidence="5" type="ORF">AB1Y20_000854</name>
</gene>
<evidence type="ECO:0000256" key="3">
    <source>
        <dbReference type="SAM" id="SignalP"/>
    </source>
</evidence>